<name>A0ABD2PVK9_9PLAT</name>
<organism evidence="1 2">
    <name type="scientific">Cichlidogyrus casuarinus</name>
    <dbReference type="NCBI Taxonomy" id="1844966"/>
    <lineage>
        <taxon>Eukaryota</taxon>
        <taxon>Metazoa</taxon>
        <taxon>Spiralia</taxon>
        <taxon>Lophotrochozoa</taxon>
        <taxon>Platyhelminthes</taxon>
        <taxon>Monogenea</taxon>
        <taxon>Monopisthocotylea</taxon>
        <taxon>Dactylogyridea</taxon>
        <taxon>Ancyrocephalidae</taxon>
        <taxon>Cichlidogyrus</taxon>
    </lineage>
</organism>
<evidence type="ECO:0000313" key="2">
    <source>
        <dbReference type="Proteomes" id="UP001626550"/>
    </source>
</evidence>
<keyword evidence="2" id="KW-1185">Reference proteome</keyword>
<feature type="non-terminal residue" evidence="1">
    <location>
        <position position="64"/>
    </location>
</feature>
<dbReference type="Proteomes" id="UP001626550">
    <property type="component" value="Unassembled WGS sequence"/>
</dbReference>
<accession>A0ABD2PVK9</accession>
<gene>
    <name evidence="1" type="ORF">Ciccas_009929</name>
</gene>
<protein>
    <submittedName>
        <fullName evidence="1">Uncharacterized protein</fullName>
    </submittedName>
</protein>
<dbReference type="AlphaFoldDB" id="A0ABD2PVK9"/>
<evidence type="ECO:0000313" key="1">
    <source>
        <dbReference type="EMBL" id="KAL3311492.1"/>
    </source>
</evidence>
<proteinExistence type="predicted"/>
<sequence length="64" mass="7190">MLDFPSPLLQYCEGVNSAQIPPPYLLVASSIHLALLFADSHRTVQLEEQLCIPFCVEMGRIMNE</sequence>
<comment type="caution">
    <text evidence="1">The sequence shown here is derived from an EMBL/GenBank/DDBJ whole genome shotgun (WGS) entry which is preliminary data.</text>
</comment>
<reference evidence="1 2" key="1">
    <citation type="submission" date="2024-11" db="EMBL/GenBank/DDBJ databases">
        <title>Adaptive evolution of stress response genes in parasites aligns with host niche diversity.</title>
        <authorList>
            <person name="Hahn C."/>
            <person name="Resl P."/>
        </authorList>
    </citation>
    <scope>NUCLEOTIDE SEQUENCE [LARGE SCALE GENOMIC DNA]</scope>
    <source>
        <strain evidence="1">EGGRZ-B1_66</strain>
        <tissue evidence="1">Body</tissue>
    </source>
</reference>
<dbReference type="EMBL" id="JBJKFK010002191">
    <property type="protein sequence ID" value="KAL3311492.1"/>
    <property type="molecule type" value="Genomic_DNA"/>
</dbReference>